<keyword evidence="3" id="KW-1185">Reference proteome</keyword>
<sequence length="156" mass="17514">MQHLDNLWKLVNVASNVRDMAVERKIYHYPVQPPVTLYLHLQATHITFDYWQQPEIELVTEFQAGFGWRFKADQDAYGVYIVAKRLAVVGALAQAKFIARIPQDTNLVLRLEHCSVTFNNLNGTYELPASGNPASSQSASVMTQALPTPTLPEQTG</sequence>
<evidence type="ECO:0000256" key="1">
    <source>
        <dbReference type="SAM" id="MobiDB-lite"/>
    </source>
</evidence>
<proteinExistence type="predicted"/>
<evidence type="ECO:0000313" key="3">
    <source>
        <dbReference type="Proteomes" id="UP000594468"/>
    </source>
</evidence>
<dbReference type="EMBL" id="CP062983">
    <property type="protein sequence ID" value="QPC84869.1"/>
    <property type="molecule type" value="Genomic_DNA"/>
</dbReference>
<dbReference type="Proteomes" id="UP000594468">
    <property type="component" value="Chromosome"/>
</dbReference>
<feature type="region of interest" description="Disordered" evidence="1">
    <location>
        <begin position="129"/>
        <end position="156"/>
    </location>
</feature>
<dbReference type="AlphaFoldDB" id="A0A7S8IGP2"/>
<reference evidence="2 3" key="1">
    <citation type="submission" date="2020-02" db="EMBL/GenBank/DDBJ databases">
        <authorList>
            <person name="Zheng R.K."/>
            <person name="Sun C.M."/>
        </authorList>
    </citation>
    <scope>NUCLEOTIDE SEQUENCE [LARGE SCALE GENOMIC DNA]</scope>
    <source>
        <strain evidence="3">rifampicinis</strain>
    </source>
</reference>
<name>A0A7S8IGP2_9CHLR</name>
<accession>A0A7S8IGP2</accession>
<dbReference type="KEGG" id="pmet:G4Y79_11010"/>
<feature type="compositionally biased region" description="Polar residues" evidence="1">
    <location>
        <begin position="132"/>
        <end position="156"/>
    </location>
</feature>
<dbReference type="RefSeq" id="WP_195172932.1">
    <property type="nucleotide sequence ID" value="NZ_CP062983.1"/>
</dbReference>
<organism evidence="2 3">
    <name type="scientific">Phototrophicus methaneseepsis</name>
    <dbReference type="NCBI Taxonomy" id="2710758"/>
    <lineage>
        <taxon>Bacteria</taxon>
        <taxon>Bacillati</taxon>
        <taxon>Chloroflexota</taxon>
        <taxon>Candidatus Thermofontia</taxon>
        <taxon>Phototrophicales</taxon>
        <taxon>Phototrophicaceae</taxon>
        <taxon>Phototrophicus</taxon>
    </lineage>
</organism>
<evidence type="ECO:0000313" key="2">
    <source>
        <dbReference type="EMBL" id="QPC84869.1"/>
    </source>
</evidence>
<protein>
    <submittedName>
        <fullName evidence="2">Uncharacterized protein</fullName>
    </submittedName>
</protein>
<gene>
    <name evidence="2" type="ORF">G4Y79_11010</name>
</gene>